<evidence type="ECO:0000259" key="14">
    <source>
        <dbReference type="Pfam" id="PF23598"/>
    </source>
</evidence>
<evidence type="ECO:0000259" key="13">
    <source>
        <dbReference type="Pfam" id="PF23559"/>
    </source>
</evidence>
<dbReference type="EMBL" id="JARYMX010000005">
    <property type="protein sequence ID" value="KAJ9549683.1"/>
    <property type="molecule type" value="Genomic_DNA"/>
</dbReference>
<keyword evidence="10" id="KW-0067">ATP-binding</keyword>
<dbReference type="Pfam" id="PF00931">
    <property type="entry name" value="NB-ARC"/>
    <property type="match status" value="1"/>
</dbReference>
<dbReference type="GO" id="GO:0005524">
    <property type="term" value="F:ATP binding"/>
    <property type="evidence" value="ECO:0007669"/>
    <property type="project" value="UniProtKB-KW"/>
</dbReference>
<dbReference type="InterPro" id="IPR032675">
    <property type="entry name" value="LRR_dom_sf"/>
</dbReference>
<dbReference type="GO" id="GO:0009699">
    <property type="term" value="P:phenylpropanoid biosynthetic process"/>
    <property type="evidence" value="ECO:0007669"/>
    <property type="project" value="UniProtKB-ARBA"/>
</dbReference>
<comment type="subcellular location">
    <subcellularLocation>
        <location evidence="1">Secreted</location>
    </subcellularLocation>
</comment>
<keyword evidence="16" id="KW-1185">Reference proteome</keyword>
<dbReference type="InterPro" id="IPR004265">
    <property type="entry name" value="Dirigent"/>
</dbReference>
<dbReference type="InterPro" id="IPR027417">
    <property type="entry name" value="P-loop_NTPase"/>
</dbReference>
<evidence type="ECO:0000256" key="3">
    <source>
        <dbReference type="ARBA" id="ARBA00010746"/>
    </source>
</evidence>
<evidence type="ECO:0000256" key="8">
    <source>
        <dbReference type="ARBA" id="ARBA00022741"/>
    </source>
</evidence>
<evidence type="ECO:0000313" key="15">
    <source>
        <dbReference type="EMBL" id="KAJ9549683.1"/>
    </source>
</evidence>
<dbReference type="Pfam" id="PF03018">
    <property type="entry name" value="Dirigent"/>
    <property type="match status" value="1"/>
</dbReference>
<gene>
    <name evidence="15" type="ORF">OSB04_022226</name>
</gene>
<evidence type="ECO:0000313" key="16">
    <source>
        <dbReference type="Proteomes" id="UP001172457"/>
    </source>
</evidence>
<evidence type="ECO:0000256" key="5">
    <source>
        <dbReference type="ARBA" id="ARBA00022525"/>
    </source>
</evidence>
<feature type="domain" description="Disease resistance protein winged helix" evidence="13">
    <location>
        <begin position="115"/>
        <end position="181"/>
    </location>
</feature>
<sequence>MKPDRAPHLLRFLTMEESWDLLQQKVFSEDGSCPEPLEKTGKQIAERCRGLPLAILVISGLLAKTEKTVEWWTRVLNSIGSYLIDDPEQYMSTLELSYNHLPQHLKSCFLYLGAFPEDLEIDVWKLLWLWVAEGFVKPAMENIAEQYLIDLVERSLVIVERKRLDGGIKVCRVHDLLHDLCFKKAKEENFLHQIKPYEEQPSSPNTNGFRATGRRLFIHSHLPDYVFSKPSSSNTRSFILLSNAFYGLENECISFLYCAFKHLRVFEFDTVLTPFLPSEIGQLVHLRYLSLRTEGLVIPKNISSLQNLQTLVIRGGYIPIDFPFCKDSNMPNLMHLWVSPSVRLQHPVALPNIRTISMLHLPVGRQPVLERAPNLRKLGCFVSRQRSGEVQLVESLTPKPQESDVFKLLSSWSDFSQLGRLPNLEILKILLVPFKGQDGTQTMGSSKLKCLKIESPELAEWNTDSDHFPRLERLIMKDCGRLKEIPMCFGDIPTMGLIELKRPRRSAAESARRIFEEQKSLGNDGLKIIIDGLKIIVHGVREYEFELMHKRPMMTFDLRIYPSTDFVADHESLKHLIDSNHPSQICQTPWIHQLHLLFADLTSLRAFLTRSEETRYTVEKVKAMVVRIIDVAIEVEDMVDSFIASFDNDCFLGLENVMQQIQDIKRGVSGFDNHKIQDLVTCWRPKAIRHYLHCWMGGLGKTTLAKRAYYDPYVVYHFYDRVWVTVSQTYQKNDLLLDICSCLSITVTDEASVTTAKLREMIYKRLKDRRYLIVIDDIWDVEAWDDIHICFCNDNIGSRILVTSRLVEVALHIKPDRAPHLLRFLTMEESWDLLQQKVFSENGSCSEPLEETGKQIAERCRGLPLAILVISGLLAKQRKRWNGAFPEDFEIDVRKLLWLWVAEGFIKPATENIAEEYLVDLVERSLVIVERKSQEENFLHQTKPYEEQPSSPNTNGFRATGRRLFYHSHLPDYVFSKPSSSNTRSFLYPSNAQYGLAKECISFLYSAFKHLRVFEFGTISAPFLPSEIGQLVHLRYLSLHTRGLQYAEFDASVGFAIREIATSCGVAEYSNHLMLQLPVGKQPVLERAPNLRKLGCLVSRQNGGFVFFPPLDFLVHLEKLKIWIDINYHPLPNLEILKILCAAFQGPRWDTNDGEFRKLKCLKIQSPELEELNTDSDHFPRLERLIMNDCRRLKEIPMCFGDIPTMGSIELKRPRRSAAESARRIFEEQKSLGNDGLKIIIDGRREDKLDLPYKRPTIMFNYGSTDESSDEEESSDGSAQSLCQRMSDIRVKPINEHGENSDVIDERHEPDLHHHCKTQQQPLNNAHGVRVYEHDRRPHDGEPGIGSRMVGRAQGFYGLCSKEEMSLLMSMSFGFVTGRYNGSTLIVLGRNPVTEKVREMPVVGGSGVFRFARGYVQARTYSFNLKTGDAIVRYDAYVLH</sequence>
<dbReference type="Gene3D" id="3.40.50.300">
    <property type="entry name" value="P-loop containing nucleotide triphosphate hydrolases"/>
    <property type="match status" value="1"/>
</dbReference>
<dbReference type="Gene3D" id="3.80.10.10">
    <property type="entry name" value="Ribonuclease Inhibitor"/>
    <property type="match status" value="2"/>
</dbReference>
<keyword evidence="5" id="KW-0964">Secreted</keyword>
<evidence type="ECO:0008006" key="17">
    <source>
        <dbReference type="Google" id="ProtNLM"/>
    </source>
</evidence>
<feature type="region of interest" description="Disordered" evidence="11">
    <location>
        <begin position="1262"/>
        <end position="1281"/>
    </location>
</feature>
<evidence type="ECO:0000256" key="9">
    <source>
        <dbReference type="ARBA" id="ARBA00022821"/>
    </source>
</evidence>
<dbReference type="Gene3D" id="1.10.8.430">
    <property type="entry name" value="Helical domain of apoptotic protease-activating factors"/>
    <property type="match status" value="2"/>
</dbReference>
<evidence type="ECO:0000259" key="12">
    <source>
        <dbReference type="Pfam" id="PF00931"/>
    </source>
</evidence>
<evidence type="ECO:0000256" key="10">
    <source>
        <dbReference type="ARBA" id="ARBA00022840"/>
    </source>
</evidence>
<dbReference type="Proteomes" id="UP001172457">
    <property type="component" value="Chromosome 5"/>
</dbReference>
<feature type="domain" description="Disease resistance R13L4/SHOC-2-like LRR" evidence="14">
    <location>
        <begin position="258"/>
        <end position="396"/>
    </location>
</feature>
<dbReference type="InterPro" id="IPR044974">
    <property type="entry name" value="Disease_R_plants"/>
</dbReference>
<dbReference type="Gene3D" id="1.10.10.10">
    <property type="entry name" value="Winged helix-like DNA-binding domain superfamily/Winged helix DNA-binding domain"/>
    <property type="match status" value="1"/>
</dbReference>
<dbReference type="FunFam" id="1.10.8.430:FF:000003">
    <property type="entry name" value="Probable disease resistance protein At5g66910"/>
    <property type="match status" value="1"/>
</dbReference>
<evidence type="ECO:0000256" key="11">
    <source>
        <dbReference type="SAM" id="MobiDB-lite"/>
    </source>
</evidence>
<dbReference type="Pfam" id="PF23598">
    <property type="entry name" value="LRR_14"/>
    <property type="match status" value="1"/>
</dbReference>
<keyword evidence="7" id="KW-0677">Repeat</keyword>
<proteinExistence type="inferred from homology"/>
<dbReference type="InterPro" id="IPR055414">
    <property type="entry name" value="LRR_R13L4/SHOC2-like"/>
</dbReference>
<dbReference type="SUPFAM" id="SSF52058">
    <property type="entry name" value="L domain-like"/>
    <property type="match status" value="2"/>
</dbReference>
<protein>
    <recommendedName>
        <fullName evidence="17">Dirigent protein</fullName>
    </recommendedName>
</protein>
<accession>A0AA38TFJ5</accession>
<dbReference type="PANTHER" id="PTHR23155:SF1205">
    <property type="entry name" value="DISEASE RESISTANCE PROTEIN RPM1"/>
    <property type="match status" value="1"/>
</dbReference>
<dbReference type="PANTHER" id="PTHR23155">
    <property type="entry name" value="DISEASE RESISTANCE PROTEIN RP"/>
    <property type="match status" value="1"/>
</dbReference>
<evidence type="ECO:0000256" key="4">
    <source>
        <dbReference type="ARBA" id="ARBA00011738"/>
    </source>
</evidence>
<dbReference type="GO" id="GO:0005576">
    <property type="term" value="C:extracellular region"/>
    <property type="evidence" value="ECO:0007669"/>
    <property type="project" value="UniProtKB-SubCell"/>
</dbReference>
<keyword evidence="9" id="KW-0611">Plant defense</keyword>
<comment type="similarity">
    <text evidence="3">Belongs to the plant dirigent protein family.</text>
</comment>
<dbReference type="InterPro" id="IPR058922">
    <property type="entry name" value="WHD_DRP"/>
</dbReference>
<name>A0AA38TFJ5_9ASTR</name>
<keyword evidence="6" id="KW-0433">Leucine-rich repeat</keyword>
<dbReference type="GO" id="GO:0098542">
    <property type="term" value="P:defense response to other organism"/>
    <property type="evidence" value="ECO:0007669"/>
    <property type="project" value="TreeGrafter"/>
</dbReference>
<dbReference type="InterPro" id="IPR036388">
    <property type="entry name" value="WH-like_DNA-bd_sf"/>
</dbReference>
<comment type="caution">
    <text evidence="15">The sequence shown here is derived from an EMBL/GenBank/DDBJ whole genome shotgun (WGS) entry which is preliminary data.</text>
</comment>
<feature type="domain" description="Disease resistance protein winged helix" evidence="13">
    <location>
        <begin position="885"/>
        <end position="934"/>
    </location>
</feature>
<dbReference type="PRINTS" id="PR00364">
    <property type="entry name" value="DISEASERSIST"/>
</dbReference>
<dbReference type="GO" id="GO:0043531">
    <property type="term" value="F:ADP binding"/>
    <property type="evidence" value="ECO:0007669"/>
    <property type="project" value="InterPro"/>
</dbReference>
<comment type="subunit">
    <text evidence="4">Homodimer.</text>
</comment>
<evidence type="ECO:0000256" key="7">
    <source>
        <dbReference type="ARBA" id="ARBA00022737"/>
    </source>
</evidence>
<reference evidence="15" key="1">
    <citation type="submission" date="2023-03" db="EMBL/GenBank/DDBJ databases">
        <title>Chromosome-scale reference genome and RAD-based genetic map of yellow starthistle (Centaurea solstitialis) reveal putative structural variation and QTLs associated with invader traits.</title>
        <authorList>
            <person name="Reatini B."/>
            <person name="Cang F.A."/>
            <person name="Jiang Q."/>
            <person name="Mckibben M.T.W."/>
            <person name="Barker M.S."/>
            <person name="Rieseberg L.H."/>
            <person name="Dlugosch K.M."/>
        </authorList>
    </citation>
    <scope>NUCLEOTIDE SEQUENCE</scope>
    <source>
        <strain evidence="15">CAN-66</strain>
        <tissue evidence="15">Leaf</tissue>
    </source>
</reference>
<dbReference type="InterPro" id="IPR042197">
    <property type="entry name" value="Apaf_helical"/>
</dbReference>
<dbReference type="InterPro" id="IPR044859">
    <property type="entry name" value="Allene_oxi_cyc_Dirigent"/>
</dbReference>
<evidence type="ECO:0000256" key="1">
    <source>
        <dbReference type="ARBA" id="ARBA00004613"/>
    </source>
</evidence>
<organism evidence="15 16">
    <name type="scientific">Centaurea solstitialis</name>
    <name type="common">yellow star-thistle</name>
    <dbReference type="NCBI Taxonomy" id="347529"/>
    <lineage>
        <taxon>Eukaryota</taxon>
        <taxon>Viridiplantae</taxon>
        <taxon>Streptophyta</taxon>
        <taxon>Embryophyta</taxon>
        <taxon>Tracheophyta</taxon>
        <taxon>Spermatophyta</taxon>
        <taxon>Magnoliopsida</taxon>
        <taxon>eudicotyledons</taxon>
        <taxon>Gunneridae</taxon>
        <taxon>Pentapetalae</taxon>
        <taxon>asterids</taxon>
        <taxon>campanulids</taxon>
        <taxon>Asterales</taxon>
        <taxon>Asteraceae</taxon>
        <taxon>Carduoideae</taxon>
        <taxon>Cardueae</taxon>
        <taxon>Centaureinae</taxon>
        <taxon>Centaurea</taxon>
    </lineage>
</organism>
<dbReference type="FunFam" id="1.10.10.10:FF:000322">
    <property type="entry name" value="Probable disease resistance protein At1g63360"/>
    <property type="match status" value="1"/>
</dbReference>
<comment type="similarity">
    <text evidence="2">Belongs to the disease resistance NB-LRR family.</text>
</comment>
<dbReference type="SUPFAM" id="SSF52540">
    <property type="entry name" value="P-loop containing nucleoside triphosphate hydrolases"/>
    <property type="match status" value="2"/>
</dbReference>
<evidence type="ECO:0000256" key="2">
    <source>
        <dbReference type="ARBA" id="ARBA00008894"/>
    </source>
</evidence>
<dbReference type="InterPro" id="IPR002182">
    <property type="entry name" value="NB-ARC"/>
</dbReference>
<dbReference type="Pfam" id="PF23559">
    <property type="entry name" value="WHD_DRP"/>
    <property type="match status" value="2"/>
</dbReference>
<evidence type="ECO:0000256" key="6">
    <source>
        <dbReference type="ARBA" id="ARBA00022614"/>
    </source>
</evidence>
<keyword evidence="8" id="KW-0547">Nucleotide-binding</keyword>
<dbReference type="Gene3D" id="2.40.480.10">
    <property type="entry name" value="Allene oxide cyclase-like"/>
    <property type="match status" value="1"/>
</dbReference>
<dbReference type="Gene3D" id="1.20.5.4130">
    <property type="match status" value="1"/>
</dbReference>
<feature type="domain" description="NB-ARC" evidence="12">
    <location>
        <begin position="696"/>
        <end position="842"/>
    </location>
</feature>